<accession>A0ABS0P5I0</accession>
<feature type="transmembrane region" description="Helical" evidence="1">
    <location>
        <begin position="12"/>
        <end position="32"/>
    </location>
</feature>
<name>A0ABS0P5I0_9BRAD</name>
<dbReference type="EMBL" id="JACEGD010000017">
    <property type="protein sequence ID" value="MBH5388526.1"/>
    <property type="molecule type" value="Genomic_DNA"/>
</dbReference>
<gene>
    <name evidence="2" type="ORF">H1B27_19880</name>
</gene>
<evidence type="ECO:0000313" key="3">
    <source>
        <dbReference type="Proteomes" id="UP001194539"/>
    </source>
</evidence>
<evidence type="ECO:0000313" key="2">
    <source>
        <dbReference type="EMBL" id="MBH5388526.1"/>
    </source>
</evidence>
<reference evidence="2 3" key="1">
    <citation type="submission" date="2020-07" db="EMBL/GenBank/DDBJ databases">
        <title>Bradyrhizobium diversity isolated from nodules of indigenous legumes of Western Australia.</title>
        <authorList>
            <person name="Klepa M.S."/>
        </authorList>
    </citation>
    <scope>NUCLEOTIDE SEQUENCE [LARGE SCALE GENOMIC DNA]</scope>
    <source>
        <strain evidence="2 3">CNPSo 4019</strain>
    </source>
</reference>
<comment type="caution">
    <text evidence="2">The sequence shown here is derived from an EMBL/GenBank/DDBJ whole genome shotgun (WGS) entry which is preliminary data.</text>
</comment>
<keyword evidence="1" id="KW-1133">Transmembrane helix</keyword>
<organism evidence="2 3">
    <name type="scientific">Bradyrhizobium diversitatis</name>
    <dbReference type="NCBI Taxonomy" id="2755406"/>
    <lineage>
        <taxon>Bacteria</taxon>
        <taxon>Pseudomonadati</taxon>
        <taxon>Pseudomonadota</taxon>
        <taxon>Alphaproteobacteria</taxon>
        <taxon>Hyphomicrobiales</taxon>
        <taxon>Nitrobacteraceae</taxon>
        <taxon>Bradyrhizobium</taxon>
    </lineage>
</organism>
<evidence type="ECO:0008006" key="4">
    <source>
        <dbReference type="Google" id="ProtNLM"/>
    </source>
</evidence>
<keyword evidence="1" id="KW-0472">Membrane</keyword>
<evidence type="ECO:0000256" key="1">
    <source>
        <dbReference type="SAM" id="Phobius"/>
    </source>
</evidence>
<keyword evidence="1" id="KW-0812">Transmembrane</keyword>
<sequence length="101" mass="11685">MNLLFRLLDPKVARAFYDWMMGLWVAATIFVGDANLDRFQRWLWGTAQEHQVTLSPVDDPALTENVQALFDLFQRHMDAQYGVTVLRRQMLTLPAAPDQGY</sequence>
<protein>
    <recommendedName>
        <fullName evidence="4">DUF4286 family protein</fullName>
    </recommendedName>
</protein>
<dbReference type="Proteomes" id="UP001194539">
    <property type="component" value="Unassembled WGS sequence"/>
</dbReference>
<proteinExistence type="predicted"/>
<dbReference type="RefSeq" id="WP_197967212.1">
    <property type="nucleotide sequence ID" value="NZ_JACEGD010000017.1"/>
</dbReference>
<keyword evidence="3" id="KW-1185">Reference proteome</keyword>